<feature type="compositionally biased region" description="Low complexity" evidence="1">
    <location>
        <begin position="117"/>
        <end position="128"/>
    </location>
</feature>
<proteinExistence type="predicted"/>
<feature type="region of interest" description="Disordered" evidence="1">
    <location>
        <begin position="153"/>
        <end position="183"/>
    </location>
</feature>
<protein>
    <submittedName>
        <fullName evidence="2">Uncharacterized protein</fullName>
    </submittedName>
</protein>
<organism evidence="2 3">
    <name type="scientific">Ascobolus immersus RN42</name>
    <dbReference type="NCBI Taxonomy" id="1160509"/>
    <lineage>
        <taxon>Eukaryota</taxon>
        <taxon>Fungi</taxon>
        <taxon>Dikarya</taxon>
        <taxon>Ascomycota</taxon>
        <taxon>Pezizomycotina</taxon>
        <taxon>Pezizomycetes</taxon>
        <taxon>Pezizales</taxon>
        <taxon>Ascobolaceae</taxon>
        <taxon>Ascobolus</taxon>
    </lineage>
</organism>
<dbReference type="AlphaFoldDB" id="A0A3N4HWA4"/>
<evidence type="ECO:0000256" key="1">
    <source>
        <dbReference type="SAM" id="MobiDB-lite"/>
    </source>
</evidence>
<feature type="region of interest" description="Disordered" evidence="1">
    <location>
        <begin position="93"/>
        <end position="128"/>
    </location>
</feature>
<sequence length="334" mass="37349">MRFSSCFHPSIPATEHCHSAGINNSPPSIYAVIFPSKLEDIRRQHIAGRSRYKAVSFGGFPSSIWHREGKSFVTKHCKKLEVGGSQIFGGVLAPDGSRFPPPKHPQTATNEDIKSRQPSLSLPPFQPSSMRSSMVLRTASKSQFPAQFLVERSASRTASKPRFPPQFLGQRAASRPRFQTPKHLQTTPQFGLLKQLSSRFPVSFQHQKALAFRRHSRSKQQLQSLDFRRQTPPIQARNNGFKPSIFGMLSAPEGSRFPSALEPETTDQSLAFNCHSTPKRWLQGRLQGSVSAANPALKIGFKEGFMDGFKAPSLLPIQPQRTIDFRCLFIITRP</sequence>
<accession>A0A3N4HWA4</accession>
<gene>
    <name evidence="2" type="ORF">BJ508DRAFT_310199</name>
</gene>
<keyword evidence="3" id="KW-1185">Reference proteome</keyword>
<dbReference type="Proteomes" id="UP000275078">
    <property type="component" value="Unassembled WGS sequence"/>
</dbReference>
<reference evidence="2 3" key="1">
    <citation type="journal article" date="2018" name="Nat. Ecol. Evol.">
        <title>Pezizomycetes genomes reveal the molecular basis of ectomycorrhizal truffle lifestyle.</title>
        <authorList>
            <person name="Murat C."/>
            <person name="Payen T."/>
            <person name="Noel B."/>
            <person name="Kuo A."/>
            <person name="Morin E."/>
            <person name="Chen J."/>
            <person name="Kohler A."/>
            <person name="Krizsan K."/>
            <person name="Balestrini R."/>
            <person name="Da Silva C."/>
            <person name="Montanini B."/>
            <person name="Hainaut M."/>
            <person name="Levati E."/>
            <person name="Barry K.W."/>
            <person name="Belfiori B."/>
            <person name="Cichocki N."/>
            <person name="Clum A."/>
            <person name="Dockter R.B."/>
            <person name="Fauchery L."/>
            <person name="Guy J."/>
            <person name="Iotti M."/>
            <person name="Le Tacon F."/>
            <person name="Lindquist E.A."/>
            <person name="Lipzen A."/>
            <person name="Malagnac F."/>
            <person name="Mello A."/>
            <person name="Molinier V."/>
            <person name="Miyauchi S."/>
            <person name="Poulain J."/>
            <person name="Riccioni C."/>
            <person name="Rubini A."/>
            <person name="Sitrit Y."/>
            <person name="Splivallo R."/>
            <person name="Traeger S."/>
            <person name="Wang M."/>
            <person name="Zifcakova L."/>
            <person name="Wipf D."/>
            <person name="Zambonelli A."/>
            <person name="Paolocci F."/>
            <person name="Nowrousian M."/>
            <person name="Ottonello S."/>
            <person name="Baldrian P."/>
            <person name="Spatafora J.W."/>
            <person name="Henrissat B."/>
            <person name="Nagy L.G."/>
            <person name="Aury J.M."/>
            <person name="Wincker P."/>
            <person name="Grigoriev I.V."/>
            <person name="Bonfante P."/>
            <person name="Martin F.M."/>
        </authorList>
    </citation>
    <scope>NUCLEOTIDE SEQUENCE [LARGE SCALE GENOMIC DNA]</scope>
    <source>
        <strain evidence="2 3">RN42</strain>
    </source>
</reference>
<evidence type="ECO:0000313" key="2">
    <source>
        <dbReference type="EMBL" id="RPA77376.1"/>
    </source>
</evidence>
<evidence type="ECO:0000313" key="3">
    <source>
        <dbReference type="Proteomes" id="UP000275078"/>
    </source>
</evidence>
<name>A0A3N4HWA4_ASCIM</name>
<dbReference type="EMBL" id="ML119727">
    <property type="protein sequence ID" value="RPA77376.1"/>
    <property type="molecule type" value="Genomic_DNA"/>
</dbReference>